<evidence type="ECO:0000313" key="3">
    <source>
        <dbReference type="Proteomes" id="UP000076154"/>
    </source>
</evidence>
<feature type="transmembrane region" description="Helical" evidence="1">
    <location>
        <begin position="147"/>
        <end position="169"/>
    </location>
</feature>
<keyword evidence="1" id="KW-1133">Transmembrane helix</keyword>
<keyword evidence="1" id="KW-0472">Membrane</keyword>
<feature type="transmembrane region" description="Helical" evidence="1">
    <location>
        <begin position="82"/>
        <end position="102"/>
    </location>
</feature>
<dbReference type="AlphaFoldDB" id="A0A369J1Q4"/>
<feature type="transmembrane region" description="Helical" evidence="1">
    <location>
        <begin position="122"/>
        <end position="141"/>
    </location>
</feature>
<reference evidence="2" key="1">
    <citation type="submission" date="2018-04" db="EMBL/GenBank/DDBJ databases">
        <title>Whole genome sequencing of Hypsizygus marmoreus.</title>
        <authorList>
            <person name="Choi I.-G."/>
            <person name="Min B."/>
            <person name="Kim J.-G."/>
            <person name="Kim S."/>
            <person name="Oh Y.-L."/>
            <person name="Kong W.-S."/>
            <person name="Park H."/>
            <person name="Jeong J."/>
            <person name="Song E.-S."/>
        </authorList>
    </citation>
    <scope>NUCLEOTIDE SEQUENCE [LARGE SCALE GENOMIC DNA]</scope>
    <source>
        <strain evidence="2">51987-8</strain>
    </source>
</reference>
<evidence type="ECO:0000256" key="1">
    <source>
        <dbReference type="SAM" id="Phobius"/>
    </source>
</evidence>
<sequence length="223" mass="24591">MSTVALFVIQGIPVLRVFYMFSHSLVARCIIAFSYGAAIVSSITLLTLVLGGASLLTPLSVLAEVADLVGCPVQTETKFWHLYIPAFLLHTILYVFTLIRVLSCDDSPQALLIRRLHRDGGFFYLVVIAAVGYTEVGSGLFDHPGINIPAVFANFLLAATSISISRVMLSFRQLAEHIRNNPNRLGTVNSIPLSRVNWRKGSRDGEYLVTGSDQRSIPSFYRE</sequence>
<gene>
    <name evidence="2" type="ORF">Hypma_005443</name>
</gene>
<accession>A0A369J1Q4</accession>
<dbReference type="InParanoid" id="A0A369J1Q4"/>
<dbReference type="EMBL" id="LUEZ02000223">
    <property type="protein sequence ID" value="RDB15060.1"/>
    <property type="molecule type" value="Genomic_DNA"/>
</dbReference>
<comment type="caution">
    <text evidence="2">The sequence shown here is derived from an EMBL/GenBank/DDBJ whole genome shotgun (WGS) entry which is preliminary data.</text>
</comment>
<dbReference type="OrthoDB" id="2679643at2759"/>
<keyword evidence="3" id="KW-1185">Reference proteome</keyword>
<dbReference type="Proteomes" id="UP000076154">
    <property type="component" value="Unassembled WGS sequence"/>
</dbReference>
<protein>
    <submittedName>
        <fullName evidence="2">Uncharacterized protein</fullName>
    </submittedName>
</protein>
<name>A0A369J1Q4_HYPMA</name>
<evidence type="ECO:0000313" key="2">
    <source>
        <dbReference type="EMBL" id="RDB15060.1"/>
    </source>
</evidence>
<proteinExistence type="predicted"/>
<keyword evidence="1" id="KW-0812">Transmembrane</keyword>
<organism evidence="2 3">
    <name type="scientific">Hypsizygus marmoreus</name>
    <name type="common">White beech mushroom</name>
    <name type="synonym">Agaricus marmoreus</name>
    <dbReference type="NCBI Taxonomy" id="39966"/>
    <lineage>
        <taxon>Eukaryota</taxon>
        <taxon>Fungi</taxon>
        <taxon>Dikarya</taxon>
        <taxon>Basidiomycota</taxon>
        <taxon>Agaricomycotina</taxon>
        <taxon>Agaricomycetes</taxon>
        <taxon>Agaricomycetidae</taxon>
        <taxon>Agaricales</taxon>
        <taxon>Tricholomatineae</taxon>
        <taxon>Lyophyllaceae</taxon>
        <taxon>Hypsizygus</taxon>
    </lineage>
</organism>
<feature type="transmembrane region" description="Helical" evidence="1">
    <location>
        <begin position="25"/>
        <end position="50"/>
    </location>
</feature>